<dbReference type="AlphaFoldDB" id="A0A5C1YJW1"/>
<evidence type="ECO:0000256" key="2">
    <source>
        <dbReference type="ARBA" id="ARBA00005336"/>
    </source>
</evidence>
<dbReference type="Proteomes" id="UP000324678">
    <property type="component" value="Chromosome"/>
</dbReference>
<dbReference type="EC" id="3.2.1.52" evidence="3"/>
<dbReference type="GO" id="GO:0005975">
    <property type="term" value="P:carbohydrate metabolic process"/>
    <property type="evidence" value="ECO:0007669"/>
    <property type="project" value="InterPro"/>
</dbReference>
<dbReference type="EMBL" id="CP043505">
    <property type="protein sequence ID" value="QEO16323.1"/>
    <property type="molecule type" value="Genomic_DNA"/>
</dbReference>
<dbReference type="PANTHER" id="PTHR30480:SF13">
    <property type="entry name" value="BETA-HEXOSAMINIDASE"/>
    <property type="match status" value="1"/>
</dbReference>
<dbReference type="InterPro" id="IPR001764">
    <property type="entry name" value="Glyco_hydro_3_N"/>
</dbReference>
<proteinExistence type="inferred from homology"/>
<dbReference type="OrthoDB" id="9805821at2"/>
<evidence type="ECO:0000256" key="4">
    <source>
        <dbReference type="ARBA" id="ARBA00022801"/>
    </source>
</evidence>
<comment type="similarity">
    <text evidence="2">Belongs to the glycosyl hydrolase 3 family.</text>
</comment>
<dbReference type="PANTHER" id="PTHR30480">
    <property type="entry name" value="BETA-HEXOSAMINIDASE-RELATED"/>
    <property type="match status" value="1"/>
</dbReference>
<sequence length="491" mass="50701">MRFASASRDVTSAFAASTSSHDGYSSATAADGEPSAITSAATVTATAAVVRCDRVALIAPPRRPYPVVPVGRVRSGRARRVYPRPARTPGGTRSVHSVHVPRNRARVVAAIIAAVATGLVTGCASAGEPTPTSTPTPSTPSAQPSPTTSVDPLTAWVDARLDAMTLEQKAASLIMGHVPGVDPAPMRAFVEQGAAGLLLMGDNMPATPDELAALTAAVQVDPEARTLIGIDEEGGIVTRLPWDDLPGAEELRALPPQATQDAFAQRAALLEASGVDVNFGIVADVTDDPDSFIFERVLGTDPRSAADRVAAAVTGEHGTVASTLKHFPGHGAAPGDSHSSVPTAPLSLDEWRAGAAIPFATGIDAGAELVMTGHLVYPAVAPEPASLSPRWHEILRDELGFEGVVVTDDLLMLQHNGLPEYADPNENAVRAVASGADLLLYALPADPSEFGISVPGLASAIAEAVRSGRVPETRLDEAAAHVLALRRSALD</sequence>
<gene>
    <name evidence="8" type="ORF">FLP10_17195</name>
</gene>
<name>A0A5C1YJW1_9MICO</name>
<keyword evidence="5" id="KW-0326">Glycosidase</keyword>
<dbReference type="InterPro" id="IPR017853">
    <property type="entry name" value="GH"/>
</dbReference>
<feature type="domain" description="Glycoside hydrolase family 3 N-terminal" evidence="7">
    <location>
        <begin position="166"/>
        <end position="484"/>
    </location>
</feature>
<keyword evidence="9" id="KW-1185">Reference proteome</keyword>
<dbReference type="Gene3D" id="3.20.20.300">
    <property type="entry name" value="Glycoside hydrolase, family 3, N-terminal domain"/>
    <property type="match status" value="1"/>
</dbReference>
<comment type="catalytic activity">
    <reaction evidence="1">
        <text>Hydrolysis of terminal non-reducing N-acetyl-D-hexosamine residues in N-acetyl-beta-D-hexosaminides.</text>
        <dbReference type="EC" id="3.2.1.52"/>
    </reaction>
</comment>
<evidence type="ECO:0000256" key="5">
    <source>
        <dbReference type="ARBA" id="ARBA00023295"/>
    </source>
</evidence>
<dbReference type="SUPFAM" id="SSF51445">
    <property type="entry name" value="(Trans)glycosidases"/>
    <property type="match status" value="1"/>
</dbReference>
<evidence type="ECO:0000259" key="7">
    <source>
        <dbReference type="Pfam" id="PF00933"/>
    </source>
</evidence>
<feature type="compositionally biased region" description="Low complexity" evidence="6">
    <location>
        <begin position="139"/>
        <end position="149"/>
    </location>
</feature>
<evidence type="ECO:0000313" key="8">
    <source>
        <dbReference type="EMBL" id="QEO16323.1"/>
    </source>
</evidence>
<organism evidence="8 9">
    <name type="scientific">Agromyces intestinalis</name>
    <dbReference type="NCBI Taxonomy" id="2592652"/>
    <lineage>
        <taxon>Bacteria</taxon>
        <taxon>Bacillati</taxon>
        <taxon>Actinomycetota</taxon>
        <taxon>Actinomycetes</taxon>
        <taxon>Micrococcales</taxon>
        <taxon>Microbacteriaceae</taxon>
        <taxon>Agromyces</taxon>
    </lineage>
</organism>
<dbReference type="InterPro" id="IPR036962">
    <property type="entry name" value="Glyco_hydro_3_N_sf"/>
</dbReference>
<evidence type="ECO:0000313" key="9">
    <source>
        <dbReference type="Proteomes" id="UP000324678"/>
    </source>
</evidence>
<dbReference type="InterPro" id="IPR050226">
    <property type="entry name" value="NagZ_Beta-hexosaminidase"/>
</dbReference>
<dbReference type="KEGG" id="ail:FLP10_17195"/>
<reference evidence="8 9" key="1">
    <citation type="submission" date="2019-09" db="EMBL/GenBank/DDBJ databases">
        <title>Genome sequencing of strain KACC 19306.</title>
        <authorList>
            <person name="Heo J."/>
            <person name="Kim S.-J."/>
            <person name="Kim J.-S."/>
            <person name="Hong S.-B."/>
            <person name="Kwon S.-W."/>
        </authorList>
    </citation>
    <scope>NUCLEOTIDE SEQUENCE [LARGE SCALE GENOMIC DNA]</scope>
    <source>
        <strain evidence="8 9">KACC 19306</strain>
    </source>
</reference>
<dbReference type="Pfam" id="PF00933">
    <property type="entry name" value="Glyco_hydro_3"/>
    <property type="match status" value="1"/>
</dbReference>
<protein>
    <recommendedName>
        <fullName evidence="3">beta-N-acetylhexosaminidase</fullName>
        <ecNumber evidence="3">3.2.1.52</ecNumber>
    </recommendedName>
</protein>
<accession>A0A5C1YJW1</accession>
<feature type="region of interest" description="Disordered" evidence="6">
    <location>
        <begin position="125"/>
        <end position="151"/>
    </location>
</feature>
<dbReference type="GO" id="GO:0009254">
    <property type="term" value="P:peptidoglycan turnover"/>
    <property type="evidence" value="ECO:0007669"/>
    <property type="project" value="TreeGrafter"/>
</dbReference>
<dbReference type="GO" id="GO:0004563">
    <property type="term" value="F:beta-N-acetylhexosaminidase activity"/>
    <property type="evidence" value="ECO:0007669"/>
    <property type="project" value="UniProtKB-EC"/>
</dbReference>
<evidence type="ECO:0000256" key="1">
    <source>
        <dbReference type="ARBA" id="ARBA00001231"/>
    </source>
</evidence>
<keyword evidence="4 8" id="KW-0378">Hydrolase</keyword>
<evidence type="ECO:0000256" key="3">
    <source>
        <dbReference type="ARBA" id="ARBA00012663"/>
    </source>
</evidence>
<evidence type="ECO:0000256" key="6">
    <source>
        <dbReference type="SAM" id="MobiDB-lite"/>
    </source>
</evidence>